<evidence type="ECO:0000313" key="3">
    <source>
        <dbReference type="Proteomes" id="UP000228934"/>
    </source>
</evidence>
<evidence type="ECO:0000256" key="1">
    <source>
        <dbReference type="SAM" id="MobiDB-lite"/>
    </source>
</evidence>
<organism evidence="2 3">
    <name type="scientific">Aquarana catesbeiana</name>
    <name type="common">American bullfrog</name>
    <name type="synonym">Rana catesbeiana</name>
    <dbReference type="NCBI Taxonomy" id="8400"/>
    <lineage>
        <taxon>Eukaryota</taxon>
        <taxon>Metazoa</taxon>
        <taxon>Chordata</taxon>
        <taxon>Craniata</taxon>
        <taxon>Vertebrata</taxon>
        <taxon>Euteleostomi</taxon>
        <taxon>Amphibia</taxon>
        <taxon>Batrachia</taxon>
        <taxon>Anura</taxon>
        <taxon>Neobatrachia</taxon>
        <taxon>Ranoidea</taxon>
        <taxon>Ranidae</taxon>
        <taxon>Aquarana</taxon>
    </lineage>
</organism>
<dbReference type="EMBL" id="KV946747">
    <property type="protein sequence ID" value="PIO25548.1"/>
    <property type="molecule type" value="Genomic_DNA"/>
</dbReference>
<accession>A0A2G9RC99</accession>
<dbReference type="Proteomes" id="UP000228934">
    <property type="component" value="Unassembled WGS sequence"/>
</dbReference>
<feature type="region of interest" description="Disordered" evidence="1">
    <location>
        <begin position="1"/>
        <end position="26"/>
    </location>
</feature>
<protein>
    <submittedName>
        <fullName evidence="2">Uncharacterized protein</fullName>
    </submittedName>
</protein>
<keyword evidence="3" id="KW-1185">Reference proteome</keyword>
<proteinExistence type="predicted"/>
<name>A0A2G9RC99_AQUCT</name>
<dbReference type="AlphaFoldDB" id="A0A2G9RC99"/>
<reference evidence="3" key="1">
    <citation type="journal article" date="2017" name="Nat. Commun.">
        <title>The North American bullfrog draft genome provides insight into hormonal regulation of long noncoding RNA.</title>
        <authorList>
            <person name="Hammond S.A."/>
            <person name="Warren R.L."/>
            <person name="Vandervalk B.P."/>
            <person name="Kucuk E."/>
            <person name="Khan H."/>
            <person name="Gibb E.A."/>
            <person name="Pandoh P."/>
            <person name="Kirk H."/>
            <person name="Zhao Y."/>
            <person name="Jones M."/>
            <person name="Mungall A.J."/>
            <person name="Coope R."/>
            <person name="Pleasance S."/>
            <person name="Moore R.A."/>
            <person name="Holt R.A."/>
            <person name="Round J.M."/>
            <person name="Ohora S."/>
            <person name="Walle B.V."/>
            <person name="Veldhoen N."/>
            <person name="Helbing C.C."/>
            <person name="Birol I."/>
        </authorList>
    </citation>
    <scope>NUCLEOTIDE SEQUENCE [LARGE SCALE GENOMIC DNA]</scope>
</reference>
<gene>
    <name evidence="2" type="ORF">AB205_0209130</name>
</gene>
<evidence type="ECO:0000313" key="2">
    <source>
        <dbReference type="EMBL" id="PIO25548.1"/>
    </source>
</evidence>
<sequence>MAVRQQVCGESSNDENPEKATSRSRRSYKATNMLFEEMVEMVDILVRTDYDGKHGPYRTPNARKAKIMAKVVRSLHRNFGVR</sequence>